<keyword evidence="7" id="KW-1185">Reference proteome</keyword>
<dbReference type="AlphaFoldDB" id="A0A1M6GVH7"/>
<dbReference type="Gene3D" id="3.60.15.10">
    <property type="entry name" value="Ribonuclease Z/Hydroxyacylglutathione hydrolase-like"/>
    <property type="match status" value="1"/>
</dbReference>
<reference evidence="6 7" key="1">
    <citation type="submission" date="2016-11" db="EMBL/GenBank/DDBJ databases">
        <authorList>
            <person name="Varghese N."/>
            <person name="Submissions S."/>
        </authorList>
    </citation>
    <scope>NUCLEOTIDE SEQUENCE [LARGE SCALE GENOMIC DNA]</scope>
    <source>
        <strain evidence="6 7">DSM 19027</strain>
    </source>
</reference>
<dbReference type="Pfam" id="PF00753">
    <property type="entry name" value="Lactamase_B"/>
    <property type="match status" value="1"/>
</dbReference>
<evidence type="ECO:0000256" key="3">
    <source>
        <dbReference type="ARBA" id="ARBA00022801"/>
    </source>
</evidence>
<dbReference type="SMART" id="SM00849">
    <property type="entry name" value="Lactamase_B"/>
    <property type="match status" value="1"/>
</dbReference>
<evidence type="ECO:0000259" key="5">
    <source>
        <dbReference type="SMART" id="SM00849"/>
    </source>
</evidence>
<evidence type="ECO:0000313" key="7">
    <source>
        <dbReference type="Proteomes" id="UP000324781"/>
    </source>
</evidence>
<keyword evidence="4" id="KW-0862">Zinc</keyword>
<organism evidence="6 7">
    <name type="scientific">Thermoclostridium caenicola</name>
    <dbReference type="NCBI Taxonomy" id="659425"/>
    <lineage>
        <taxon>Bacteria</taxon>
        <taxon>Bacillati</taxon>
        <taxon>Bacillota</taxon>
        <taxon>Clostridia</taxon>
        <taxon>Eubacteriales</taxon>
        <taxon>Oscillospiraceae</taxon>
        <taxon>Thermoclostridium</taxon>
    </lineage>
</organism>
<dbReference type="GO" id="GO:0046872">
    <property type="term" value="F:metal ion binding"/>
    <property type="evidence" value="ECO:0007669"/>
    <property type="project" value="UniProtKB-KW"/>
</dbReference>
<sequence>MDMAFYVLPYGIFESNTYILSDDSSKACVVIDCGVDSRRIMDIVERNGLSVKYIILTHGHFDHIYHVKTLKEKTGAQVCVHEDELNLYRNPMLNGSRMFGAGRDLETVEPDILLKDGQKLQAGNLTLEIIHTPGHSPGSICILTDGTLFSGDTLFHLSIGRTDFPGGDPEAMETSLHNKLLTLDESIVVYPGHGPKTTIGYEKENNPYA</sequence>
<comment type="cofactor">
    <cofactor evidence="1">
        <name>Zn(2+)</name>
        <dbReference type="ChEBI" id="CHEBI:29105"/>
    </cofactor>
</comment>
<dbReference type="SUPFAM" id="SSF56281">
    <property type="entry name" value="Metallo-hydrolase/oxidoreductase"/>
    <property type="match status" value="1"/>
</dbReference>
<evidence type="ECO:0000313" key="6">
    <source>
        <dbReference type="EMBL" id="SHJ13983.1"/>
    </source>
</evidence>
<dbReference type="GO" id="GO:0016787">
    <property type="term" value="F:hydrolase activity"/>
    <property type="evidence" value="ECO:0007669"/>
    <property type="project" value="UniProtKB-KW"/>
</dbReference>
<protein>
    <submittedName>
        <fullName evidence="6">Glyoxylase, beta-lactamase superfamily II</fullName>
    </submittedName>
</protein>
<feature type="domain" description="Metallo-beta-lactamase" evidence="5">
    <location>
        <begin position="14"/>
        <end position="193"/>
    </location>
</feature>
<dbReference type="InterPro" id="IPR036866">
    <property type="entry name" value="RibonucZ/Hydroxyglut_hydro"/>
</dbReference>
<dbReference type="InterPro" id="IPR051453">
    <property type="entry name" value="MBL_Glyoxalase_II"/>
</dbReference>
<dbReference type="PANTHER" id="PTHR46233:SF3">
    <property type="entry name" value="HYDROXYACYLGLUTATHIONE HYDROLASE GLOC"/>
    <property type="match status" value="1"/>
</dbReference>
<keyword evidence="2" id="KW-0479">Metal-binding</keyword>
<dbReference type="CDD" id="cd06262">
    <property type="entry name" value="metallo-hydrolase-like_MBL-fold"/>
    <property type="match status" value="1"/>
</dbReference>
<evidence type="ECO:0000256" key="4">
    <source>
        <dbReference type="ARBA" id="ARBA00022833"/>
    </source>
</evidence>
<keyword evidence="3" id="KW-0378">Hydrolase</keyword>
<dbReference type="PANTHER" id="PTHR46233">
    <property type="entry name" value="HYDROXYACYLGLUTATHIONE HYDROLASE GLOC"/>
    <property type="match status" value="1"/>
</dbReference>
<dbReference type="Proteomes" id="UP000324781">
    <property type="component" value="Unassembled WGS sequence"/>
</dbReference>
<dbReference type="InterPro" id="IPR001279">
    <property type="entry name" value="Metallo-B-lactamas"/>
</dbReference>
<name>A0A1M6GVH7_9FIRM</name>
<accession>A0A1M6GVH7</accession>
<evidence type="ECO:0000256" key="1">
    <source>
        <dbReference type="ARBA" id="ARBA00001947"/>
    </source>
</evidence>
<gene>
    <name evidence="6" type="ORF">SAMN05444373_10273</name>
</gene>
<evidence type="ECO:0000256" key="2">
    <source>
        <dbReference type="ARBA" id="ARBA00022723"/>
    </source>
</evidence>
<dbReference type="EMBL" id="FQZP01000027">
    <property type="protein sequence ID" value="SHJ13983.1"/>
    <property type="molecule type" value="Genomic_DNA"/>
</dbReference>
<proteinExistence type="predicted"/>